<reference evidence="2" key="1">
    <citation type="journal article" date="2019" name="Int. J. Syst. Evol. Microbiol.">
        <title>The Global Catalogue of Microorganisms (GCM) 10K type strain sequencing project: providing services to taxonomists for standard genome sequencing and annotation.</title>
        <authorList>
            <consortium name="The Broad Institute Genomics Platform"/>
            <consortium name="The Broad Institute Genome Sequencing Center for Infectious Disease"/>
            <person name="Wu L."/>
            <person name="Ma J."/>
        </authorList>
    </citation>
    <scope>NUCLEOTIDE SEQUENCE [LARGE SCALE GENOMIC DNA]</scope>
    <source>
        <strain evidence="2">CCUG 56098</strain>
    </source>
</reference>
<gene>
    <name evidence="1" type="ORF">ACFQ13_09545</name>
</gene>
<comment type="caution">
    <text evidence="1">The sequence shown here is derived from an EMBL/GenBank/DDBJ whole genome shotgun (WGS) entry which is preliminary data.</text>
</comment>
<evidence type="ECO:0000313" key="2">
    <source>
        <dbReference type="Proteomes" id="UP001597086"/>
    </source>
</evidence>
<proteinExistence type="predicted"/>
<dbReference type="Proteomes" id="UP001597086">
    <property type="component" value="Unassembled WGS sequence"/>
</dbReference>
<accession>A0ABW3KSY6</accession>
<organism evidence="1 2">
    <name type="scientific">Winogradskyella rapida</name>
    <dbReference type="NCBI Taxonomy" id="549701"/>
    <lineage>
        <taxon>Bacteria</taxon>
        <taxon>Pseudomonadati</taxon>
        <taxon>Bacteroidota</taxon>
        <taxon>Flavobacteriia</taxon>
        <taxon>Flavobacteriales</taxon>
        <taxon>Flavobacteriaceae</taxon>
        <taxon>Winogradskyella</taxon>
    </lineage>
</organism>
<keyword evidence="2" id="KW-1185">Reference proteome</keyword>
<name>A0ABW3KSY6_9FLAO</name>
<evidence type="ECO:0000313" key="1">
    <source>
        <dbReference type="EMBL" id="MFD1016161.1"/>
    </source>
</evidence>
<dbReference type="EMBL" id="JBHTKM010000063">
    <property type="protein sequence ID" value="MFD1016161.1"/>
    <property type="molecule type" value="Genomic_DNA"/>
</dbReference>
<dbReference type="RefSeq" id="WP_386116653.1">
    <property type="nucleotide sequence ID" value="NZ_JBHTKM010000063.1"/>
</dbReference>
<sequence length="70" mass="8115">MKTLQDIQTQIVQLTTNIEVNYPELYRSLEESPSTLVSNPHPSITRAIMQDYLNGLKQVLKQYLKNHNSK</sequence>
<protein>
    <submittedName>
        <fullName evidence="1">Uncharacterized protein</fullName>
    </submittedName>
</protein>